<evidence type="ECO:0000313" key="3">
    <source>
        <dbReference type="Proteomes" id="UP000653076"/>
    </source>
</evidence>
<dbReference type="PROSITE" id="PS50837">
    <property type="entry name" value="NACHT"/>
    <property type="match status" value="1"/>
</dbReference>
<dbReference type="Pfam" id="PF05729">
    <property type="entry name" value="NACHT"/>
    <property type="match status" value="1"/>
</dbReference>
<dbReference type="PANTHER" id="PTHR46844:SF1">
    <property type="entry name" value="SLR5058 PROTEIN"/>
    <property type="match status" value="1"/>
</dbReference>
<feature type="domain" description="NACHT" evidence="1">
    <location>
        <begin position="205"/>
        <end position="329"/>
    </location>
</feature>
<protein>
    <recommendedName>
        <fullName evidence="1">NACHT domain-containing protein</fullName>
    </recommendedName>
</protein>
<dbReference type="SUPFAM" id="SSF52540">
    <property type="entry name" value="P-loop containing nucleoside triphosphate hydrolases"/>
    <property type="match status" value="1"/>
</dbReference>
<name>A0ABQ4J6L8_9ACTN</name>
<comment type="caution">
    <text evidence="2">The sequence shown here is derived from an EMBL/GenBank/DDBJ whole genome shotgun (WGS) entry which is preliminary data.</text>
</comment>
<keyword evidence="3" id="KW-1185">Reference proteome</keyword>
<organism evidence="2 3">
    <name type="scientific">Micromonospora qiuiae</name>
    <dbReference type="NCBI Taxonomy" id="502268"/>
    <lineage>
        <taxon>Bacteria</taxon>
        <taxon>Bacillati</taxon>
        <taxon>Actinomycetota</taxon>
        <taxon>Actinomycetes</taxon>
        <taxon>Micromonosporales</taxon>
        <taxon>Micromonosporaceae</taxon>
        <taxon>Micromonospora</taxon>
    </lineage>
</organism>
<proteinExistence type="predicted"/>
<evidence type="ECO:0000259" key="1">
    <source>
        <dbReference type="PROSITE" id="PS50837"/>
    </source>
</evidence>
<dbReference type="EMBL" id="BOPC01000013">
    <property type="protein sequence ID" value="GIJ25811.1"/>
    <property type="molecule type" value="Genomic_DNA"/>
</dbReference>
<dbReference type="PANTHER" id="PTHR46844">
    <property type="entry name" value="SLR5058 PROTEIN"/>
    <property type="match status" value="1"/>
</dbReference>
<reference evidence="2 3" key="1">
    <citation type="submission" date="2021-01" db="EMBL/GenBank/DDBJ databases">
        <title>Whole genome shotgun sequence of Verrucosispora qiuiae NBRC 106684.</title>
        <authorList>
            <person name="Komaki H."/>
            <person name="Tamura T."/>
        </authorList>
    </citation>
    <scope>NUCLEOTIDE SEQUENCE [LARGE SCALE GENOMIC DNA]</scope>
    <source>
        <strain evidence="2 3">NBRC 106684</strain>
    </source>
</reference>
<gene>
    <name evidence="2" type="ORF">Vqi01_09730</name>
</gene>
<dbReference type="Gene3D" id="3.40.50.300">
    <property type="entry name" value="P-loop containing nucleotide triphosphate hydrolases"/>
    <property type="match status" value="1"/>
</dbReference>
<dbReference type="InterPro" id="IPR007111">
    <property type="entry name" value="NACHT_NTPase"/>
</dbReference>
<evidence type="ECO:0000313" key="2">
    <source>
        <dbReference type="EMBL" id="GIJ25811.1"/>
    </source>
</evidence>
<sequence length="913" mass="103309">MKTLKTKRLAEKAPHPIAQKTIAEFLERLTPATATELHGFLESAQFDYLANQVLSWQMTGWHEDRRAELLHDFRSNLGRITGMERTDVWVCADILLQLLTVVIADTATRVDRNVHPQAVSAATAMACQHLRNNDFIAYLRNLTAIEEYSTRLRDQVATLRSKLRLAHLASGPVTGYDGLHVEPSFSRGEDATRLFDIHQLVTAYSRLVVLGDPGAGKSTFAAKLAFDLATDRVPGFVGKVPFLLLVREYAHMLQGGHTLNDFLDATSHNPYNLTPPDDGLEYLLKSGAAVVIVDGVDELGTPEARRRFGELVEGFASRYAATQIVVTSRIVGYDDAPLDPHRFFRARVQPFTMAQCRQYALNWFALDDESTPEQQERMAHGLIAETDPVDDLRRNPLLLSLLCSVYASKHYIPRHRTEIYEQCAELLFERWDKRREIFVPLKYVVDVRPAITELAWRLFCDPSKRQAMRKREILDFLTRYLREERYATDHEAAAAAQDFLAFCAGRAWVLTEIGTVDHEPLYGFTHSTFLEYFAALQLVRQKETVEATWQALRPHIGDASWSVISELAVQILDRNSNGGANRFVGHLVRDQVEATEAVRLNFAARLTCHLTLNNVSLQNLCLRAVDRSCAVPASLRRRFLDHGPRSEVRFIDQPLSDLLLVSLPENASRVAKYVVDALLDRSEAADHVDWRENTPDFLLAFLRSFSRKNNETSQYITARMHELQLPPGARQWEALFNPQPEHLSEHGLGILYEETLVGQVGLPSNAQVLLALALANDQGNTFDDHLQWWLPQLYDFMIGQPWPWLISPVSHGHGYAAVRDEAAFLAPRVSTARFMRLPRRARSAALLMLLPYAQLFTPAPTDSPSNIVNLLSLARHQPDRINHVIRAIDQWDLDPYAYGLLMQYLHGEASPIG</sequence>
<dbReference type="Proteomes" id="UP000653076">
    <property type="component" value="Unassembled WGS sequence"/>
</dbReference>
<accession>A0ABQ4J6L8</accession>
<dbReference type="InterPro" id="IPR027417">
    <property type="entry name" value="P-loop_NTPase"/>
</dbReference>